<accession>A0A517TF62</accession>
<feature type="compositionally biased region" description="Polar residues" evidence="1">
    <location>
        <begin position="61"/>
        <end position="70"/>
    </location>
</feature>
<protein>
    <submittedName>
        <fullName evidence="2">Uncharacterized protein</fullName>
    </submittedName>
</protein>
<reference evidence="2 3" key="1">
    <citation type="submission" date="2019-02" db="EMBL/GenBank/DDBJ databases">
        <title>Deep-cultivation of Planctomycetes and their phenomic and genomic characterization uncovers novel biology.</title>
        <authorList>
            <person name="Wiegand S."/>
            <person name="Jogler M."/>
            <person name="Boedeker C."/>
            <person name="Pinto D."/>
            <person name="Vollmers J."/>
            <person name="Rivas-Marin E."/>
            <person name="Kohn T."/>
            <person name="Peeters S.H."/>
            <person name="Heuer A."/>
            <person name="Rast P."/>
            <person name="Oberbeckmann S."/>
            <person name="Bunk B."/>
            <person name="Jeske O."/>
            <person name="Meyerdierks A."/>
            <person name="Storesund J.E."/>
            <person name="Kallscheuer N."/>
            <person name="Luecker S."/>
            <person name="Lage O.M."/>
            <person name="Pohl T."/>
            <person name="Merkel B.J."/>
            <person name="Hornburger P."/>
            <person name="Mueller R.-W."/>
            <person name="Bruemmer F."/>
            <person name="Labrenz M."/>
            <person name="Spormann A.M."/>
            <person name="Op den Camp H."/>
            <person name="Overmann J."/>
            <person name="Amann R."/>
            <person name="Jetten M.S.M."/>
            <person name="Mascher T."/>
            <person name="Medema M.H."/>
            <person name="Devos D.P."/>
            <person name="Kaster A.-K."/>
            <person name="Ovreas L."/>
            <person name="Rohde M."/>
            <person name="Galperin M.Y."/>
            <person name="Jogler C."/>
        </authorList>
    </citation>
    <scope>NUCLEOTIDE SEQUENCE [LARGE SCALE GENOMIC DNA]</scope>
    <source>
        <strain evidence="2 3">V22</strain>
    </source>
</reference>
<dbReference type="Proteomes" id="UP000319976">
    <property type="component" value="Chromosome"/>
</dbReference>
<dbReference type="KEGG" id="chya:V22_42820"/>
<organism evidence="2 3">
    <name type="scientific">Calycomorphotria hydatis</name>
    <dbReference type="NCBI Taxonomy" id="2528027"/>
    <lineage>
        <taxon>Bacteria</taxon>
        <taxon>Pseudomonadati</taxon>
        <taxon>Planctomycetota</taxon>
        <taxon>Planctomycetia</taxon>
        <taxon>Planctomycetales</taxon>
        <taxon>Planctomycetaceae</taxon>
        <taxon>Calycomorphotria</taxon>
    </lineage>
</organism>
<feature type="region of interest" description="Disordered" evidence="1">
    <location>
        <begin position="33"/>
        <end position="76"/>
    </location>
</feature>
<evidence type="ECO:0000313" key="2">
    <source>
        <dbReference type="EMBL" id="QDT67010.1"/>
    </source>
</evidence>
<sequence length="76" mass="8221">MGEWIAAGGHSFGMILTNELSIVERSIDRVERGGKPLSDLTRSVPLPASASTRTVAGHNFSKPNSQSVQSHEVWMT</sequence>
<dbReference type="EMBL" id="CP036316">
    <property type="protein sequence ID" value="QDT67010.1"/>
    <property type="molecule type" value="Genomic_DNA"/>
</dbReference>
<proteinExistence type="predicted"/>
<name>A0A517TF62_9PLAN</name>
<evidence type="ECO:0000256" key="1">
    <source>
        <dbReference type="SAM" id="MobiDB-lite"/>
    </source>
</evidence>
<gene>
    <name evidence="2" type="ORF">V22_42820</name>
</gene>
<evidence type="ECO:0000313" key="3">
    <source>
        <dbReference type="Proteomes" id="UP000319976"/>
    </source>
</evidence>
<keyword evidence="3" id="KW-1185">Reference proteome</keyword>
<dbReference type="AlphaFoldDB" id="A0A517TF62"/>